<dbReference type="RefSeq" id="WP_084017825.1">
    <property type="nucleotide sequence ID" value="NZ_FWXS01000007.1"/>
</dbReference>
<proteinExistence type="predicted"/>
<name>A0A1W2BUB8_9FLAO</name>
<accession>A0A1W2BUB8</accession>
<evidence type="ECO:0008006" key="3">
    <source>
        <dbReference type="Google" id="ProtNLM"/>
    </source>
</evidence>
<gene>
    <name evidence="1" type="ORF">SAMN06296427_107148</name>
</gene>
<organism evidence="1 2">
    <name type="scientific">Moheibacter sediminis</name>
    <dbReference type="NCBI Taxonomy" id="1434700"/>
    <lineage>
        <taxon>Bacteria</taxon>
        <taxon>Pseudomonadati</taxon>
        <taxon>Bacteroidota</taxon>
        <taxon>Flavobacteriia</taxon>
        <taxon>Flavobacteriales</taxon>
        <taxon>Weeksellaceae</taxon>
        <taxon>Moheibacter</taxon>
    </lineage>
</organism>
<dbReference type="PROSITE" id="PS51257">
    <property type="entry name" value="PROKAR_LIPOPROTEIN"/>
    <property type="match status" value="1"/>
</dbReference>
<evidence type="ECO:0000313" key="1">
    <source>
        <dbReference type="EMBL" id="SMC76499.1"/>
    </source>
</evidence>
<dbReference type="AlphaFoldDB" id="A0A1W2BUB8"/>
<sequence length="86" mass="8964">MKKLTFILLAVAGSMAFVGCSSDDDKGTALDCYNQAQKIMDTGAAYSANDSDANCIAFRDALKAAIDASCPGSSVYQSQLEALPCN</sequence>
<evidence type="ECO:0000313" key="2">
    <source>
        <dbReference type="Proteomes" id="UP000192393"/>
    </source>
</evidence>
<dbReference type="EMBL" id="FWXS01000007">
    <property type="protein sequence ID" value="SMC76499.1"/>
    <property type="molecule type" value="Genomic_DNA"/>
</dbReference>
<dbReference type="OrthoDB" id="1161488at2"/>
<protein>
    <recommendedName>
        <fullName evidence="3">Lipoprotein</fullName>
    </recommendedName>
</protein>
<reference evidence="1 2" key="1">
    <citation type="submission" date="2017-04" db="EMBL/GenBank/DDBJ databases">
        <authorList>
            <person name="Afonso C.L."/>
            <person name="Miller P.J."/>
            <person name="Scott M.A."/>
            <person name="Spackman E."/>
            <person name="Goraichik I."/>
            <person name="Dimitrov K.M."/>
            <person name="Suarez D.L."/>
            <person name="Swayne D.E."/>
        </authorList>
    </citation>
    <scope>NUCLEOTIDE SEQUENCE [LARGE SCALE GENOMIC DNA]</scope>
    <source>
        <strain evidence="1 2">CGMCC 1.12708</strain>
    </source>
</reference>
<dbReference type="Proteomes" id="UP000192393">
    <property type="component" value="Unassembled WGS sequence"/>
</dbReference>
<keyword evidence="2" id="KW-1185">Reference proteome</keyword>